<protein>
    <submittedName>
        <fullName evidence="3">Sporulation protein</fullName>
    </submittedName>
</protein>
<name>A0A7C9LIK4_9GAMM</name>
<keyword evidence="1" id="KW-0812">Transmembrane</keyword>
<dbReference type="GO" id="GO:0032506">
    <property type="term" value="P:cytokinetic process"/>
    <property type="evidence" value="ECO:0007669"/>
    <property type="project" value="TreeGrafter"/>
</dbReference>
<dbReference type="RefSeq" id="WP_156641331.1">
    <property type="nucleotide sequence ID" value="NZ_WOXT01000002.1"/>
</dbReference>
<keyword evidence="1" id="KW-0472">Membrane</keyword>
<dbReference type="GO" id="GO:0030428">
    <property type="term" value="C:cell septum"/>
    <property type="evidence" value="ECO:0007669"/>
    <property type="project" value="TreeGrafter"/>
</dbReference>
<proteinExistence type="predicted"/>
<dbReference type="InterPro" id="IPR036680">
    <property type="entry name" value="SPOR-like_sf"/>
</dbReference>
<feature type="domain" description="SPOR" evidence="2">
    <location>
        <begin position="128"/>
        <end position="207"/>
    </location>
</feature>
<evidence type="ECO:0000259" key="2">
    <source>
        <dbReference type="PROSITE" id="PS51724"/>
    </source>
</evidence>
<evidence type="ECO:0000256" key="1">
    <source>
        <dbReference type="SAM" id="Phobius"/>
    </source>
</evidence>
<dbReference type="GO" id="GO:0042834">
    <property type="term" value="F:peptidoglycan binding"/>
    <property type="evidence" value="ECO:0007669"/>
    <property type="project" value="InterPro"/>
</dbReference>
<dbReference type="Pfam" id="PF05036">
    <property type="entry name" value="SPOR"/>
    <property type="match status" value="2"/>
</dbReference>
<sequence>MEPALKQRLVGAAVLVALAVIFLPMLIQGPAPESGVADVPLEAPAAPQGEFETRDLPLVAPEGAPADGALGMQSAPQTPAIASATTVRPASPATIVSAPLKDATATTTQPLPEEAAAPQAPAAIYPAPTAGGNYAVNVGSFSTAASADTLVASMRTAGLAAFREAGSVDGKTVQRVRVGPFATRPQAEDARLRAAKVKGTATPRVVALDADVAAATPPKPVATATKPVTKPAAPRTVAAKPAAVASVPAASGTGFAVQLAAFSKSADANALRDKLRAAGFSAFTEAVATDKGTLTRVRVGPVLNRGEADQLKAQVKSKVGLDGVVRPHP</sequence>
<dbReference type="InterPro" id="IPR052521">
    <property type="entry name" value="Cell_div_SPOR-domain"/>
</dbReference>
<dbReference type="GO" id="GO:0032153">
    <property type="term" value="C:cell division site"/>
    <property type="evidence" value="ECO:0007669"/>
    <property type="project" value="TreeGrafter"/>
</dbReference>
<dbReference type="InterPro" id="IPR007730">
    <property type="entry name" value="SPOR-like_dom"/>
</dbReference>
<keyword evidence="1" id="KW-1133">Transmembrane helix</keyword>
<dbReference type="PANTHER" id="PTHR38687:SF1">
    <property type="entry name" value="CELL DIVISION PROTEIN DEDD"/>
    <property type="match status" value="1"/>
</dbReference>
<evidence type="ECO:0000313" key="4">
    <source>
        <dbReference type="Proteomes" id="UP000479692"/>
    </source>
</evidence>
<feature type="transmembrane region" description="Helical" evidence="1">
    <location>
        <begin position="9"/>
        <end position="27"/>
    </location>
</feature>
<dbReference type="Proteomes" id="UP000479692">
    <property type="component" value="Unassembled WGS sequence"/>
</dbReference>
<dbReference type="PROSITE" id="PS51724">
    <property type="entry name" value="SPOR"/>
    <property type="match status" value="2"/>
</dbReference>
<accession>A0A7C9LIK4</accession>
<reference evidence="3 4" key="1">
    <citation type="submission" date="2019-12" db="EMBL/GenBank/DDBJ databases">
        <authorList>
            <person name="Xu J."/>
        </authorList>
    </citation>
    <scope>NUCLEOTIDE SEQUENCE [LARGE SCALE GENOMIC DNA]</scope>
    <source>
        <strain evidence="3 4">HX-5-24</strain>
    </source>
</reference>
<feature type="domain" description="SPOR" evidence="2">
    <location>
        <begin position="249"/>
        <end position="328"/>
    </location>
</feature>
<dbReference type="EMBL" id="WOXT01000002">
    <property type="protein sequence ID" value="MUV13999.1"/>
    <property type="molecule type" value="Genomic_DNA"/>
</dbReference>
<dbReference type="SUPFAM" id="SSF110997">
    <property type="entry name" value="Sporulation related repeat"/>
    <property type="match status" value="2"/>
</dbReference>
<keyword evidence="4" id="KW-1185">Reference proteome</keyword>
<gene>
    <name evidence="3" type="ORF">GN331_07230</name>
</gene>
<comment type="caution">
    <text evidence="3">The sequence shown here is derived from an EMBL/GenBank/DDBJ whole genome shotgun (WGS) entry which is preliminary data.</text>
</comment>
<organism evidence="3 4">
    <name type="scientific">Noviluteimonas gilva</name>
    <dbReference type="NCBI Taxonomy" id="2682097"/>
    <lineage>
        <taxon>Bacteria</taxon>
        <taxon>Pseudomonadati</taxon>
        <taxon>Pseudomonadota</taxon>
        <taxon>Gammaproteobacteria</taxon>
        <taxon>Lysobacterales</taxon>
        <taxon>Lysobacteraceae</taxon>
        <taxon>Noviluteimonas</taxon>
    </lineage>
</organism>
<dbReference type="AlphaFoldDB" id="A0A7C9LIK4"/>
<evidence type="ECO:0000313" key="3">
    <source>
        <dbReference type="EMBL" id="MUV13999.1"/>
    </source>
</evidence>
<dbReference type="Gene3D" id="3.30.70.1070">
    <property type="entry name" value="Sporulation related repeat"/>
    <property type="match status" value="2"/>
</dbReference>
<dbReference type="PANTHER" id="PTHR38687">
    <property type="entry name" value="CELL DIVISION PROTEIN DEDD-RELATED"/>
    <property type="match status" value="1"/>
</dbReference>